<keyword evidence="5" id="KW-1185">Reference proteome</keyword>
<dbReference type="Pfam" id="PF02681">
    <property type="entry name" value="DUF212"/>
    <property type="match status" value="1"/>
</dbReference>
<protein>
    <submittedName>
        <fullName evidence="4">Uncharacterized protein</fullName>
    </submittedName>
</protein>
<keyword evidence="3" id="KW-1133">Transmembrane helix</keyword>
<keyword evidence="2" id="KW-0378">Hydrolase</keyword>
<keyword evidence="3" id="KW-0812">Transmembrane</keyword>
<organism evidence="4 5">
    <name type="scientific">Brassica carinata</name>
    <name type="common">Ethiopian mustard</name>
    <name type="synonym">Abyssinian cabbage</name>
    <dbReference type="NCBI Taxonomy" id="52824"/>
    <lineage>
        <taxon>Eukaryota</taxon>
        <taxon>Viridiplantae</taxon>
        <taxon>Streptophyta</taxon>
        <taxon>Embryophyta</taxon>
        <taxon>Tracheophyta</taxon>
        <taxon>Spermatophyta</taxon>
        <taxon>Magnoliopsida</taxon>
        <taxon>eudicotyledons</taxon>
        <taxon>Gunneridae</taxon>
        <taxon>Pentapetalae</taxon>
        <taxon>rosids</taxon>
        <taxon>malvids</taxon>
        <taxon>Brassicales</taxon>
        <taxon>Brassicaceae</taxon>
        <taxon>Brassiceae</taxon>
        <taxon>Brassica</taxon>
    </lineage>
</organism>
<dbReference type="GO" id="GO:0046872">
    <property type="term" value="F:metal ion binding"/>
    <property type="evidence" value="ECO:0007669"/>
    <property type="project" value="UniProtKB-KW"/>
</dbReference>
<dbReference type="InterPro" id="IPR003832">
    <property type="entry name" value="DUF212"/>
</dbReference>
<feature type="transmembrane region" description="Helical" evidence="3">
    <location>
        <begin position="216"/>
        <end position="237"/>
    </location>
</feature>
<dbReference type="GO" id="GO:0016813">
    <property type="term" value="F:hydrolase activity, acting on carbon-nitrogen (but not peptide) bonds, in linear amidines"/>
    <property type="evidence" value="ECO:0007669"/>
    <property type="project" value="InterPro"/>
</dbReference>
<dbReference type="PANTHER" id="PTHR32494:SF19">
    <property type="entry name" value="ALLANTOATE DEIMINASE-RELATED"/>
    <property type="match status" value="1"/>
</dbReference>
<evidence type="ECO:0000313" key="4">
    <source>
        <dbReference type="EMBL" id="KAG2311338.1"/>
    </source>
</evidence>
<keyword evidence="3" id="KW-0472">Membrane</keyword>
<sequence length="238" mass="25606">MMRGSTPAVLIGSHMDTVIDAGKYDGSLGIISAISALKVLKVNGKLGELKRPVEVIACSDEEGVRFQCTFLGSAALAGIMPVSRLETDKSGITVQDALKEKSIDITEENLMQLKYDPASVWGYVETSMLIIDWFIIMQVHIEQGPVLEYVGYPLGVVKGIAGQTRLKVMYDATGVRLHAGRQAEVLNQIVYKLPAEHPLAESIPLCELLGHTPPQVVAGGVLGTVTAVFGYLITLTVK</sequence>
<dbReference type="InterPro" id="IPR010158">
    <property type="entry name" value="Amidase_Cbmase"/>
</dbReference>
<dbReference type="AlphaFoldDB" id="A0A8X7VHK3"/>
<dbReference type="SUPFAM" id="SSF53187">
    <property type="entry name" value="Zn-dependent exopeptidases"/>
    <property type="match status" value="1"/>
</dbReference>
<reference evidence="4 5" key="1">
    <citation type="submission" date="2020-02" db="EMBL/GenBank/DDBJ databases">
        <authorList>
            <person name="Ma Q."/>
            <person name="Huang Y."/>
            <person name="Song X."/>
            <person name="Pei D."/>
        </authorList>
    </citation>
    <scope>NUCLEOTIDE SEQUENCE [LARGE SCALE GENOMIC DNA]</scope>
    <source>
        <strain evidence="4">Sxm20200214</strain>
        <tissue evidence="4">Leaf</tissue>
    </source>
</reference>
<keyword evidence="1" id="KW-0479">Metal-binding</keyword>
<dbReference type="Proteomes" id="UP000886595">
    <property type="component" value="Unassembled WGS sequence"/>
</dbReference>
<dbReference type="Gene3D" id="3.30.70.360">
    <property type="match status" value="1"/>
</dbReference>
<comment type="caution">
    <text evidence="4">The sequence shown here is derived from an EMBL/GenBank/DDBJ whole genome shotgun (WGS) entry which is preliminary data.</text>
</comment>
<evidence type="ECO:0000256" key="1">
    <source>
        <dbReference type="ARBA" id="ARBA00022723"/>
    </source>
</evidence>
<evidence type="ECO:0000256" key="3">
    <source>
        <dbReference type="SAM" id="Phobius"/>
    </source>
</evidence>
<dbReference type="Gene3D" id="3.40.630.10">
    <property type="entry name" value="Zn peptidases"/>
    <property type="match status" value="1"/>
</dbReference>
<name>A0A8X7VHK3_BRACI</name>
<evidence type="ECO:0000256" key="2">
    <source>
        <dbReference type="ARBA" id="ARBA00022801"/>
    </source>
</evidence>
<accession>A0A8X7VHK3</accession>
<evidence type="ECO:0000313" key="5">
    <source>
        <dbReference type="Proteomes" id="UP000886595"/>
    </source>
</evidence>
<proteinExistence type="predicted"/>
<dbReference type="PANTHER" id="PTHR32494">
    <property type="entry name" value="ALLANTOATE DEIMINASE-RELATED"/>
    <property type="match status" value="1"/>
</dbReference>
<gene>
    <name evidence="4" type="ORF">Bca52824_022895</name>
</gene>
<dbReference type="OrthoDB" id="4676at2759"/>
<dbReference type="EMBL" id="JAAMPC010000005">
    <property type="protein sequence ID" value="KAG2311338.1"/>
    <property type="molecule type" value="Genomic_DNA"/>
</dbReference>